<dbReference type="Gene3D" id="3.30.70.580">
    <property type="entry name" value="Pseudouridine synthase I, catalytic domain, N-terminal subdomain"/>
    <property type="match status" value="1"/>
</dbReference>
<name>A0A381T0P4_9ZZZZ</name>
<evidence type="ECO:0000313" key="5">
    <source>
        <dbReference type="EMBL" id="SVA08257.1"/>
    </source>
</evidence>
<dbReference type="CDD" id="cd02570">
    <property type="entry name" value="PseudoU_synth_EcTruA"/>
    <property type="match status" value="1"/>
</dbReference>
<feature type="domain" description="Pseudouridine synthase I TruA alpha/beta" evidence="4">
    <location>
        <begin position="146"/>
        <end position="259"/>
    </location>
</feature>
<dbReference type="SUPFAM" id="SSF55120">
    <property type="entry name" value="Pseudouridine synthase"/>
    <property type="match status" value="1"/>
</dbReference>
<dbReference type="InterPro" id="IPR001406">
    <property type="entry name" value="PsdUridine_synth_TruA"/>
</dbReference>
<dbReference type="NCBIfam" id="TIGR00071">
    <property type="entry name" value="hisT_truA"/>
    <property type="match status" value="1"/>
</dbReference>
<dbReference type="PIRSF" id="PIRSF001430">
    <property type="entry name" value="tRNA_psdUrid_synth"/>
    <property type="match status" value="1"/>
</dbReference>
<gene>
    <name evidence="5" type="ORF">METZ01_LOCUS61111</name>
</gene>
<feature type="domain" description="Pseudouridine synthase I TruA alpha/beta" evidence="4">
    <location>
        <begin position="8"/>
        <end position="100"/>
    </location>
</feature>
<evidence type="ECO:0000256" key="1">
    <source>
        <dbReference type="ARBA" id="ARBA00009375"/>
    </source>
</evidence>
<dbReference type="HAMAP" id="MF_00171">
    <property type="entry name" value="TruA"/>
    <property type="match status" value="1"/>
</dbReference>
<dbReference type="GO" id="GO:0031119">
    <property type="term" value="P:tRNA pseudouridine synthesis"/>
    <property type="evidence" value="ECO:0007669"/>
    <property type="project" value="TreeGrafter"/>
</dbReference>
<dbReference type="InterPro" id="IPR020094">
    <property type="entry name" value="TruA/RsuA/RluB/E/F_N"/>
</dbReference>
<dbReference type="PANTHER" id="PTHR11142:SF0">
    <property type="entry name" value="TRNA PSEUDOURIDINE SYNTHASE-LIKE 1"/>
    <property type="match status" value="1"/>
</dbReference>
<dbReference type="EMBL" id="UINC01003665">
    <property type="protein sequence ID" value="SVA08257.1"/>
    <property type="molecule type" value="Genomic_DNA"/>
</dbReference>
<keyword evidence="3" id="KW-0413">Isomerase</keyword>
<comment type="similarity">
    <text evidence="1">Belongs to the tRNA pseudouridine synthase TruA family.</text>
</comment>
<reference evidence="5" key="1">
    <citation type="submission" date="2018-05" db="EMBL/GenBank/DDBJ databases">
        <authorList>
            <person name="Lanie J.A."/>
            <person name="Ng W.-L."/>
            <person name="Kazmierczak K.M."/>
            <person name="Andrzejewski T.M."/>
            <person name="Davidsen T.M."/>
            <person name="Wayne K.J."/>
            <person name="Tettelin H."/>
            <person name="Glass J.I."/>
            <person name="Rusch D."/>
            <person name="Podicherti R."/>
            <person name="Tsui H.-C.T."/>
            <person name="Winkler M.E."/>
        </authorList>
    </citation>
    <scope>NUCLEOTIDE SEQUENCE</scope>
</reference>
<sequence length="259" mass="28610">MFRTIKLIVAYDGASYVGWQRQDNGKSIQAYVEEAIERIEGQHVGLTSAGRTDAGVHAIGQVVSVQMHSEIGTAALVRALNASLPRDIRILQAQEATSDFNARRTVKSKHYQYRIIIGDSISPFEYRYAWHVTQNLDCSAMLAAGALLEGEHDFAAFQAAHSSVKTTLRRILRLEISRCSLGDRTIDPFPVVDGSLVTIDVEGTGFLRHMVRIIVGTLVDIGTGRRPPESIKHIIQNRDRSEAGPTAPARGLFLVRVNY</sequence>
<evidence type="ECO:0000259" key="4">
    <source>
        <dbReference type="Pfam" id="PF01416"/>
    </source>
</evidence>
<dbReference type="GO" id="GO:0009982">
    <property type="term" value="F:pseudouridine synthase activity"/>
    <property type="evidence" value="ECO:0007669"/>
    <property type="project" value="InterPro"/>
</dbReference>
<dbReference type="InterPro" id="IPR020097">
    <property type="entry name" value="PsdUridine_synth_TruA_a/b_dom"/>
</dbReference>
<keyword evidence="2" id="KW-0819">tRNA processing</keyword>
<dbReference type="PANTHER" id="PTHR11142">
    <property type="entry name" value="PSEUDOURIDYLATE SYNTHASE"/>
    <property type="match status" value="1"/>
</dbReference>
<evidence type="ECO:0000256" key="2">
    <source>
        <dbReference type="ARBA" id="ARBA00022694"/>
    </source>
</evidence>
<evidence type="ECO:0000256" key="3">
    <source>
        <dbReference type="ARBA" id="ARBA00023235"/>
    </source>
</evidence>
<proteinExistence type="inferred from homology"/>
<dbReference type="InterPro" id="IPR020103">
    <property type="entry name" value="PsdUridine_synth_cat_dom_sf"/>
</dbReference>
<accession>A0A381T0P4</accession>
<dbReference type="InterPro" id="IPR020095">
    <property type="entry name" value="PsdUridine_synth_TruA_C"/>
</dbReference>
<dbReference type="Gene3D" id="3.30.70.660">
    <property type="entry name" value="Pseudouridine synthase I, catalytic domain, C-terminal subdomain"/>
    <property type="match status" value="1"/>
</dbReference>
<protein>
    <recommendedName>
        <fullName evidence="4">Pseudouridine synthase I TruA alpha/beta domain-containing protein</fullName>
    </recommendedName>
</protein>
<dbReference type="GO" id="GO:0003723">
    <property type="term" value="F:RNA binding"/>
    <property type="evidence" value="ECO:0007669"/>
    <property type="project" value="InterPro"/>
</dbReference>
<dbReference type="Pfam" id="PF01416">
    <property type="entry name" value="PseudoU_synth_1"/>
    <property type="match status" value="2"/>
</dbReference>
<dbReference type="AlphaFoldDB" id="A0A381T0P4"/>
<organism evidence="5">
    <name type="scientific">marine metagenome</name>
    <dbReference type="NCBI Taxonomy" id="408172"/>
    <lineage>
        <taxon>unclassified sequences</taxon>
        <taxon>metagenomes</taxon>
        <taxon>ecological metagenomes</taxon>
    </lineage>
</organism>
<dbReference type="FunFam" id="3.30.70.580:FF:000001">
    <property type="entry name" value="tRNA pseudouridine synthase A"/>
    <property type="match status" value="1"/>
</dbReference>